<dbReference type="STRING" id="1121455.SAMN02745728_01515"/>
<dbReference type="InterPro" id="IPR005064">
    <property type="entry name" value="BUG"/>
</dbReference>
<proteinExistence type="inferred from homology"/>
<dbReference type="Gene3D" id="3.40.190.150">
    <property type="entry name" value="Bordetella uptake gene, domain 1"/>
    <property type="match status" value="1"/>
</dbReference>
<name>A0A1M7T3Q5_9BACT</name>
<sequence>MSAFIRAFTLIFMLSFIFVAVPVRAEYPDKPMNMIMAFTAGGSSDVQARLMQKYWDKAKLPQWVFIYKTGAGGAIGFGEIAKAKKDGYTLGGINVPHIVLQPLGQKAQFSIDSFDYICQVVNDPQCIAVHKDSPFKNVKEVFEFAKANPGKLKLGLVGRLSGHHLMLLDVQSKYDFPVTDVVYKGAADQNAALLGKEIDVIFGNLNDVMRSLEHMRVLGLAAEKRDKDFLPDVPILKEEGYDVVSDIRRAFVVPKGVDPEQLKFLRAAFEKIAKDPEYIAEMKKIGQPQEYMDGESFAKYVKEQNEKAKITLEKAGLLKN</sequence>
<evidence type="ECO:0000256" key="1">
    <source>
        <dbReference type="ARBA" id="ARBA00006987"/>
    </source>
</evidence>
<dbReference type="CDD" id="cd07012">
    <property type="entry name" value="PBP2_Bug_TTT"/>
    <property type="match status" value="1"/>
</dbReference>
<dbReference type="SUPFAM" id="SSF53850">
    <property type="entry name" value="Periplasmic binding protein-like II"/>
    <property type="match status" value="1"/>
</dbReference>
<dbReference type="PANTHER" id="PTHR42928:SF5">
    <property type="entry name" value="BLR1237 PROTEIN"/>
    <property type="match status" value="1"/>
</dbReference>
<evidence type="ECO:0000313" key="2">
    <source>
        <dbReference type="EMBL" id="SHN65339.1"/>
    </source>
</evidence>
<dbReference type="PIRSF" id="PIRSF017082">
    <property type="entry name" value="YflP"/>
    <property type="match status" value="1"/>
</dbReference>
<dbReference type="EMBL" id="FRDI01000006">
    <property type="protein sequence ID" value="SHN65339.1"/>
    <property type="molecule type" value="Genomic_DNA"/>
</dbReference>
<dbReference type="InterPro" id="IPR042100">
    <property type="entry name" value="Bug_dom1"/>
</dbReference>
<dbReference type="Pfam" id="PF03401">
    <property type="entry name" value="TctC"/>
    <property type="match status" value="1"/>
</dbReference>
<dbReference type="RefSeq" id="WP_072697201.1">
    <property type="nucleotide sequence ID" value="NZ_FRDI01000006.1"/>
</dbReference>
<evidence type="ECO:0000313" key="3">
    <source>
        <dbReference type="Proteomes" id="UP000186469"/>
    </source>
</evidence>
<organism evidence="2 3">
    <name type="scientific">Desulfovibrio litoralis DSM 11393</name>
    <dbReference type="NCBI Taxonomy" id="1121455"/>
    <lineage>
        <taxon>Bacteria</taxon>
        <taxon>Pseudomonadati</taxon>
        <taxon>Thermodesulfobacteriota</taxon>
        <taxon>Desulfovibrionia</taxon>
        <taxon>Desulfovibrionales</taxon>
        <taxon>Desulfovibrionaceae</taxon>
        <taxon>Desulfovibrio</taxon>
    </lineage>
</organism>
<protein>
    <submittedName>
        <fullName evidence="2">Tripartite-type tricarboxylate transporter, receptor component TctC</fullName>
    </submittedName>
</protein>
<dbReference type="Gene3D" id="3.40.190.10">
    <property type="entry name" value="Periplasmic binding protein-like II"/>
    <property type="match status" value="1"/>
</dbReference>
<gene>
    <name evidence="2" type="ORF">SAMN02745728_01515</name>
</gene>
<dbReference type="AlphaFoldDB" id="A0A1M7T3Q5"/>
<dbReference type="OrthoDB" id="8677378at2"/>
<dbReference type="Proteomes" id="UP000186469">
    <property type="component" value="Unassembled WGS sequence"/>
</dbReference>
<dbReference type="PANTHER" id="PTHR42928">
    <property type="entry name" value="TRICARBOXYLATE-BINDING PROTEIN"/>
    <property type="match status" value="1"/>
</dbReference>
<accession>A0A1M7T3Q5</accession>
<reference evidence="2 3" key="1">
    <citation type="submission" date="2016-12" db="EMBL/GenBank/DDBJ databases">
        <authorList>
            <person name="Song W.-J."/>
            <person name="Kurnit D.M."/>
        </authorList>
    </citation>
    <scope>NUCLEOTIDE SEQUENCE [LARGE SCALE GENOMIC DNA]</scope>
    <source>
        <strain evidence="2 3">DSM 11393</strain>
    </source>
</reference>
<keyword evidence="3" id="KW-1185">Reference proteome</keyword>
<keyword evidence="2" id="KW-0675">Receptor</keyword>
<comment type="similarity">
    <text evidence="1">Belongs to the UPF0065 (bug) family.</text>
</comment>